<feature type="compositionally biased region" description="Basic residues" evidence="1">
    <location>
        <begin position="974"/>
        <end position="983"/>
    </location>
</feature>
<feature type="region of interest" description="Disordered" evidence="1">
    <location>
        <begin position="39"/>
        <end position="71"/>
    </location>
</feature>
<sequence>MQVCHLQFSSPTAHLTFGDLMSPSTVHQTATVSAVLDGSKFNQSSPPRTLSNVAQSCSTPLSGHTSHSATLSTSVVTEQGDHEGGQALDLSMSSNSSDHSLDMSLSSPVATRESEVSLTSGLSTTSITSTETTDQVIPTVSKSKEELPNTSSGSKLKLTGEQQSLFTSMSEAFELAQSMLKKQKEATMQASQRQASSQLAAATKTQSNTSQLQDLNTAHQEFLCNLGQQGLLSPTKINTTQQAITSQGILQATSSANVIYPSPSGAASRSLIVQQPPRAGQLVTNRSVPVRKLLPATLGGTQQIAKLNVIQAQKACSSVLSGLDTKISTTVSQQTQMVSTTGVINSPISIAGRNPAVSTVLSMQTSPRTATLANPNYLSNVGVPNAATSLAAQQNILYQQQQQQQNSQPQTFLVNIPVMPHTTGTGALSIPTTSIRASQVKQIKNGRAESIVVQIQGEKKQSGSQSHSQTRTVGQMLKASREKSQVATQIINSQPLLSGMVVVSSASQVSGTGIIQIQSPGKVTTNVATVTKPCTTKTVNVVNVIPTPNQGAVLLSSPTKINTQPQQSNQTLLISSPTRLNPVSQVNVVGARIPGTTGFANILSPTTVVQPQIGLIQQQPAISVQLQTQPVLTNQGVCIVQQPVTPNTQLSTNIVNQTNTPNTAPAGAKSLLTKKAKVLPQFGGSPKFGSTQFLLQGVTQIHPASAFQVDSQTPHFQNVMSKSILTNPSSSTIIKSEVNSSVKSELESRLQATENISVNVSTHSNNKSLVDYVDKNNSSDMDHPYGAIVSPNKVLQLVPQPIVPISQVSSAVTLNTSSALTGHKHSSDEDIHSYAMASPSKMRFVEQSGIIKSETTTKGDRNKAASSSSSVTVIKSDPPMPQSKQSSLYKMNVSSGEVRQTLIQTSSYSAFTGGSSKNKNKKSNTKTQDVTESHKPKKNIKGKPGEASPSKSPERKKTTKTTSDSKQKSPKSLQKIRKVKKKMTVAPKINSYTRN</sequence>
<feature type="compositionally biased region" description="Low complexity" evidence="1">
    <location>
        <begin position="88"/>
        <end position="107"/>
    </location>
</feature>
<gene>
    <name evidence="2" type="ORF">KUTeg_016202</name>
</gene>
<accession>A0ABQ9ENZ8</accession>
<feature type="compositionally biased region" description="Low complexity" evidence="1">
    <location>
        <begin position="116"/>
        <end position="133"/>
    </location>
</feature>
<reference evidence="2 3" key="1">
    <citation type="submission" date="2022-12" db="EMBL/GenBank/DDBJ databases">
        <title>Chromosome-level genome of Tegillarca granosa.</title>
        <authorList>
            <person name="Kim J."/>
        </authorList>
    </citation>
    <scope>NUCLEOTIDE SEQUENCE [LARGE SCALE GENOMIC DNA]</scope>
    <source>
        <strain evidence="2">Teg-2019</strain>
        <tissue evidence="2">Adductor muscle</tissue>
    </source>
</reference>
<evidence type="ECO:0000256" key="1">
    <source>
        <dbReference type="SAM" id="MobiDB-lite"/>
    </source>
</evidence>
<protein>
    <submittedName>
        <fullName evidence="2">Uncharacterized protein</fullName>
    </submittedName>
</protein>
<comment type="caution">
    <text evidence="2">The sequence shown here is derived from an EMBL/GenBank/DDBJ whole genome shotgun (WGS) entry which is preliminary data.</text>
</comment>
<feature type="region of interest" description="Disordered" evidence="1">
    <location>
        <begin position="186"/>
        <end position="205"/>
    </location>
</feature>
<name>A0ABQ9ENZ8_TEGGR</name>
<feature type="region of interest" description="Disordered" evidence="1">
    <location>
        <begin position="909"/>
        <end position="995"/>
    </location>
</feature>
<organism evidence="2 3">
    <name type="scientific">Tegillarca granosa</name>
    <name type="common">Malaysian cockle</name>
    <name type="synonym">Anadara granosa</name>
    <dbReference type="NCBI Taxonomy" id="220873"/>
    <lineage>
        <taxon>Eukaryota</taxon>
        <taxon>Metazoa</taxon>
        <taxon>Spiralia</taxon>
        <taxon>Lophotrochozoa</taxon>
        <taxon>Mollusca</taxon>
        <taxon>Bivalvia</taxon>
        <taxon>Autobranchia</taxon>
        <taxon>Pteriomorphia</taxon>
        <taxon>Arcoida</taxon>
        <taxon>Arcoidea</taxon>
        <taxon>Arcidae</taxon>
        <taxon>Tegillarca</taxon>
    </lineage>
</organism>
<dbReference type="Proteomes" id="UP001217089">
    <property type="component" value="Unassembled WGS sequence"/>
</dbReference>
<evidence type="ECO:0000313" key="2">
    <source>
        <dbReference type="EMBL" id="KAJ8305657.1"/>
    </source>
</evidence>
<evidence type="ECO:0000313" key="3">
    <source>
        <dbReference type="Proteomes" id="UP001217089"/>
    </source>
</evidence>
<feature type="compositionally biased region" description="Polar residues" evidence="1">
    <location>
        <begin position="882"/>
        <end position="892"/>
    </location>
</feature>
<feature type="compositionally biased region" description="Polar residues" evidence="1">
    <location>
        <begin position="40"/>
        <end position="71"/>
    </location>
</feature>
<dbReference type="EMBL" id="JARBDR010000813">
    <property type="protein sequence ID" value="KAJ8305657.1"/>
    <property type="molecule type" value="Genomic_DNA"/>
</dbReference>
<feature type="region of interest" description="Disordered" evidence="1">
    <location>
        <begin position="852"/>
        <end position="892"/>
    </location>
</feature>
<proteinExistence type="predicted"/>
<feature type="region of interest" description="Disordered" evidence="1">
    <location>
        <begin position="84"/>
        <end position="156"/>
    </location>
</feature>
<keyword evidence="3" id="KW-1185">Reference proteome</keyword>
<feature type="compositionally biased region" description="Low complexity" evidence="1">
    <location>
        <begin position="189"/>
        <end position="202"/>
    </location>
</feature>